<dbReference type="InterPro" id="IPR044068">
    <property type="entry name" value="CB"/>
</dbReference>
<evidence type="ECO:0000313" key="4">
    <source>
        <dbReference type="EMBL" id="APB33131.1"/>
    </source>
</evidence>
<evidence type="ECO:0000256" key="2">
    <source>
        <dbReference type="PROSITE-ProRule" id="PRU01248"/>
    </source>
</evidence>
<keyword evidence="1 2" id="KW-0238">DNA-binding</keyword>
<proteinExistence type="predicted"/>
<organism evidence="4 5">
    <name type="scientific">Gloeomargarita lithophora Alchichica-D10</name>
    <dbReference type="NCBI Taxonomy" id="1188229"/>
    <lineage>
        <taxon>Bacteria</taxon>
        <taxon>Bacillati</taxon>
        <taxon>Cyanobacteriota</taxon>
        <taxon>Cyanophyceae</taxon>
        <taxon>Gloeomargaritales</taxon>
        <taxon>Gloeomargaritaceae</taxon>
        <taxon>Gloeomargarita</taxon>
    </lineage>
</organism>
<dbReference type="InterPro" id="IPR004107">
    <property type="entry name" value="Integrase_SAM-like_N"/>
</dbReference>
<reference evidence="4 5" key="1">
    <citation type="submission" date="2016-10" db="EMBL/GenBank/DDBJ databases">
        <title>Description of Gloeomargarita lithophora gen. nov., sp. nov., a thylakoid-bearing basal-branching cyanobacterium with intracellular carbonates, and proposal for Gloeomargaritales ord. nov.</title>
        <authorList>
            <person name="Moreira D."/>
            <person name="Tavera R."/>
            <person name="Benzerara K."/>
            <person name="Skouri-Panet F."/>
            <person name="Couradeau E."/>
            <person name="Gerard E."/>
            <person name="Loussert C."/>
            <person name="Novelo E."/>
            <person name="Zivanovic Y."/>
            <person name="Lopez-Garcia P."/>
        </authorList>
    </citation>
    <scope>NUCLEOTIDE SEQUENCE [LARGE SCALE GENOMIC DNA]</scope>
    <source>
        <strain evidence="4 5">D10</strain>
    </source>
</reference>
<feature type="domain" description="Core-binding (CB)" evidence="3">
    <location>
        <begin position="4"/>
        <end position="91"/>
    </location>
</feature>
<dbReference type="KEGG" id="glt:GlitD10_0815.1"/>
<keyword evidence="5" id="KW-1185">Reference proteome</keyword>
<dbReference type="GO" id="GO:0003677">
    <property type="term" value="F:DNA binding"/>
    <property type="evidence" value="ECO:0007669"/>
    <property type="project" value="UniProtKB-UniRule"/>
</dbReference>
<dbReference type="AlphaFoldDB" id="A0A1J0AB24"/>
<gene>
    <name evidence="4" type="ORF">GlitD10_0815</name>
</gene>
<dbReference type="InterPro" id="IPR011010">
    <property type="entry name" value="DNA_brk_join_enz"/>
</dbReference>
<dbReference type="Proteomes" id="UP000180235">
    <property type="component" value="Chromosome"/>
</dbReference>
<evidence type="ECO:0000313" key="5">
    <source>
        <dbReference type="Proteomes" id="UP000180235"/>
    </source>
</evidence>
<dbReference type="Pfam" id="PF13495">
    <property type="entry name" value="Phage_int_SAM_4"/>
    <property type="match status" value="1"/>
</dbReference>
<dbReference type="SUPFAM" id="SSF56349">
    <property type="entry name" value="DNA breaking-rejoining enzymes"/>
    <property type="match status" value="1"/>
</dbReference>
<name>A0A1J0AB24_9CYAN</name>
<accession>A0A1J0AB24</accession>
<dbReference type="RefSeq" id="WP_172819636.1">
    <property type="nucleotide sequence ID" value="NZ_CP017675.1"/>
</dbReference>
<dbReference type="PROSITE" id="PS51900">
    <property type="entry name" value="CB"/>
    <property type="match status" value="1"/>
</dbReference>
<dbReference type="GO" id="GO:0015074">
    <property type="term" value="P:DNA integration"/>
    <property type="evidence" value="ECO:0007669"/>
    <property type="project" value="InterPro"/>
</dbReference>
<dbReference type="InterPro" id="IPR010998">
    <property type="entry name" value="Integrase_recombinase_N"/>
</dbReference>
<dbReference type="Gene3D" id="1.10.150.130">
    <property type="match status" value="1"/>
</dbReference>
<evidence type="ECO:0000259" key="3">
    <source>
        <dbReference type="PROSITE" id="PS51900"/>
    </source>
</evidence>
<dbReference type="EMBL" id="CP017675">
    <property type="protein sequence ID" value="APB33131.1"/>
    <property type="molecule type" value="Genomic_DNA"/>
</dbReference>
<feature type="non-terminal residue" evidence="4">
    <location>
        <position position="141"/>
    </location>
</feature>
<sequence length="141" mass="16355">MSDNFSSAHPQRLLDQVRDVLRVKHYSYQTEKSYLLWIRRYIHFHHRRNSRNIGGSEINAFLTYLAVEEKVAASTQNQALSALLFLYREVLHLELDLNLDAVRAKRSRYLPTVLTPEEVKAVILHLSGVHRLVVQLLYGSG</sequence>
<protein>
    <submittedName>
        <fullName evidence="4">Integron integrase</fullName>
    </submittedName>
</protein>
<evidence type="ECO:0000256" key="1">
    <source>
        <dbReference type="ARBA" id="ARBA00023125"/>
    </source>
</evidence>